<evidence type="ECO:0000256" key="5">
    <source>
        <dbReference type="PROSITE-ProRule" id="PRU01240"/>
    </source>
</evidence>
<evidence type="ECO:0000256" key="1">
    <source>
        <dbReference type="ARBA" id="ARBA00011073"/>
    </source>
</evidence>
<dbReference type="GO" id="GO:0004252">
    <property type="term" value="F:serine-type endopeptidase activity"/>
    <property type="evidence" value="ECO:0007669"/>
    <property type="project" value="UniProtKB-UniRule"/>
</dbReference>
<dbReference type="InterPro" id="IPR050131">
    <property type="entry name" value="Peptidase_S8_subtilisin-like"/>
</dbReference>
<dbReference type="KEGG" id="tvd:SG34_014540"/>
<reference evidence="8 9" key="2">
    <citation type="journal article" date="2022" name="Mar. Drugs">
        <title>Bioassay-Guided Fractionation Leads to the Detection of Cholic Acid Generated by the Rare Thalassomonas sp.</title>
        <authorList>
            <person name="Pheiffer F."/>
            <person name="Schneider Y.K."/>
            <person name="Hansen E.H."/>
            <person name="Andersen J.H."/>
            <person name="Isaksson J."/>
            <person name="Busche T."/>
            <person name="R C."/>
            <person name="Kalinowski J."/>
            <person name="Zyl L.V."/>
            <person name="Trindade M."/>
        </authorList>
    </citation>
    <scope>NUCLEOTIDE SEQUENCE [LARGE SCALE GENOMIC DNA]</scope>
    <source>
        <strain evidence="8 9">XOM25</strain>
    </source>
</reference>
<dbReference type="PROSITE" id="PS51892">
    <property type="entry name" value="SUBTILASE"/>
    <property type="match status" value="1"/>
</dbReference>
<dbReference type="Pfam" id="PF00082">
    <property type="entry name" value="Peptidase_S8"/>
    <property type="match status" value="1"/>
</dbReference>
<organism evidence="8 9">
    <name type="scientific">Thalassomonas viridans</name>
    <dbReference type="NCBI Taxonomy" id="137584"/>
    <lineage>
        <taxon>Bacteria</taxon>
        <taxon>Pseudomonadati</taxon>
        <taxon>Pseudomonadota</taxon>
        <taxon>Gammaproteobacteria</taxon>
        <taxon>Alteromonadales</taxon>
        <taxon>Colwelliaceae</taxon>
        <taxon>Thalassomonas</taxon>
    </lineage>
</organism>
<keyword evidence="3 5" id="KW-0378">Hydrolase</keyword>
<dbReference type="InterPro" id="IPR036852">
    <property type="entry name" value="Peptidase_S8/S53_dom_sf"/>
</dbReference>
<dbReference type="GO" id="GO:0005615">
    <property type="term" value="C:extracellular space"/>
    <property type="evidence" value="ECO:0007669"/>
    <property type="project" value="TreeGrafter"/>
</dbReference>
<dbReference type="GO" id="GO:0006508">
    <property type="term" value="P:proteolysis"/>
    <property type="evidence" value="ECO:0007669"/>
    <property type="project" value="UniProtKB-KW"/>
</dbReference>
<dbReference type="EMBL" id="CP059733">
    <property type="protein sequence ID" value="WDE07997.1"/>
    <property type="molecule type" value="Genomic_DNA"/>
</dbReference>
<feature type="active site" description="Charge relay system" evidence="5">
    <location>
        <position position="421"/>
    </location>
</feature>
<feature type="signal peptide" evidence="6">
    <location>
        <begin position="1"/>
        <end position="21"/>
    </location>
</feature>
<dbReference type="AlphaFoldDB" id="A0AAE9ZAN7"/>
<dbReference type="PANTHER" id="PTHR43806:SF11">
    <property type="entry name" value="CEREVISIN-RELATED"/>
    <property type="match status" value="1"/>
</dbReference>
<keyword evidence="2 5" id="KW-0645">Protease</keyword>
<feature type="active site" description="Charge relay system" evidence="5">
    <location>
        <position position="230"/>
    </location>
</feature>
<dbReference type="PROSITE" id="PS00138">
    <property type="entry name" value="SUBTILASE_SER"/>
    <property type="match status" value="1"/>
</dbReference>
<proteinExistence type="inferred from homology"/>
<keyword evidence="4 5" id="KW-0720">Serine protease</keyword>
<dbReference type="RefSeq" id="WP_161797969.1">
    <property type="nucleotide sequence ID" value="NZ_CP059733.1"/>
</dbReference>
<dbReference type="PANTHER" id="PTHR43806">
    <property type="entry name" value="PEPTIDASE S8"/>
    <property type="match status" value="1"/>
</dbReference>
<sequence length="607" mass="65172">MKPAFSYAILPLAIISHFSLAAPADNIRSLAVKQADVGGENYRFIKYHNSETGRIEQKILDGKGKEVTAGALKKTRPSKLGRALSEKMAKADDALIPVELVFTAPAPETVQVSGSQGSAGIDAGGQITLRRNGMLIGEQDVARDLALKSAQRITENKNKQQHIKNIKEKLKLNHVWLKKPLALHGGEASHIRADLTAAQINELLAQSDGLLDGIDLYSEGEAGLDSAMLDTRVDPYALNYSARRGNDVGIYMTEGTCPDPGHITGYTRLAGSTGDHAENVAGILRGVAPDSHVYCRAPFQVPTTADYGGSGGNPAIHILTTSWGWYNVNDYKVQDRDWDNAVYNNKVLAFALAGNLKSNHEIWSPGKALNVVTVGNYVDSTDTINSSSCYTDPQTKNQKPELAAPGTNITAGGHSNYTGTSMATPHAAAFAADLFSSYNWLKLKPAYAKAFMLAGAKKTLSGGGDKVGVGGLDFYDAYYSSQNYWWEGGNGYFNTAAAGDGGTDSNAIEKTIAINASSGHARVAFTWLNRGDYTYAHRGDTNAMGMDFDISVYDPSGNLVGSSSSFDNPYEVVDFDPVVTGNYKIKIQRTANRDTASKFHAGLSVNW</sequence>
<evidence type="ECO:0000256" key="6">
    <source>
        <dbReference type="SAM" id="SignalP"/>
    </source>
</evidence>
<gene>
    <name evidence="8" type="ORF">SG34_014540</name>
</gene>
<keyword evidence="6" id="KW-0732">Signal</keyword>
<accession>A0AAE9ZAN7</accession>
<evidence type="ECO:0000256" key="3">
    <source>
        <dbReference type="ARBA" id="ARBA00022801"/>
    </source>
</evidence>
<protein>
    <submittedName>
        <fullName evidence="8">S8/S53 family peptidase</fullName>
    </submittedName>
</protein>
<evidence type="ECO:0000259" key="7">
    <source>
        <dbReference type="Pfam" id="PF00082"/>
    </source>
</evidence>
<dbReference type="Proteomes" id="UP000032352">
    <property type="component" value="Chromosome"/>
</dbReference>
<keyword evidence="9" id="KW-1185">Reference proteome</keyword>
<feature type="chain" id="PRO_5042293574" evidence="6">
    <location>
        <begin position="22"/>
        <end position="607"/>
    </location>
</feature>
<dbReference type="CDD" id="cd00306">
    <property type="entry name" value="Peptidases_S8_S53"/>
    <property type="match status" value="1"/>
</dbReference>
<feature type="active site" description="Charge relay system" evidence="5">
    <location>
        <position position="276"/>
    </location>
</feature>
<comment type="similarity">
    <text evidence="1 5">Belongs to the peptidase S8 family.</text>
</comment>
<evidence type="ECO:0000256" key="4">
    <source>
        <dbReference type="ARBA" id="ARBA00022825"/>
    </source>
</evidence>
<feature type="domain" description="Peptidase S8/S53" evidence="7">
    <location>
        <begin position="268"/>
        <end position="459"/>
    </location>
</feature>
<dbReference type="InterPro" id="IPR023828">
    <property type="entry name" value="Peptidase_S8_Ser-AS"/>
</dbReference>
<dbReference type="Gene3D" id="2.60.120.380">
    <property type="match status" value="1"/>
</dbReference>
<reference evidence="8 9" key="1">
    <citation type="journal article" date="2015" name="Genome Announc.">
        <title>Draft Genome Sequences of Marine Isolates of Thalassomonas viridans and Thalassomonas actiniarum.</title>
        <authorList>
            <person name="Olonade I."/>
            <person name="van Zyl L.J."/>
            <person name="Trindade M."/>
        </authorList>
    </citation>
    <scope>NUCLEOTIDE SEQUENCE [LARGE SCALE GENOMIC DNA]</scope>
    <source>
        <strain evidence="8 9">XOM25</strain>
    </source>
</reference>
<dbReference type="InterPro" id="IPR000209">
    <property type="entry name" value="Peptidase_S8/S53_dom"/>
</dbReference>
<name>A0AAE9ZAN7_9GAMM</name>
<evidence type="ECO:0000313" key="8">
    <source>
        <dbReference type="EMBL" id="WDE07997.1"/>
    </source>
</evidence>
<evidence type="ECO:0000256" key="2">
    <source>
        <dbReference type="ARBA" id="ARBA00022670"/>
    </source>
</evidence>
<dbReference type="Gene3D" id="3.40.50.200">
    <property type="entry name" value="Peptidase S8/S53 domain"/>
    <property type="match status" value="1"/>
</dbReference>
<evidence type="ECO:0000313" key="9">
    <source>
        <dbReference type="Proteomes" id="UP000032352"/>
    </source>
</evidence>
<dbReference type="SUPFAM" id="SSF52743">
    <property type="entry name" value="Subtilisin-like"/>
    <property type="match status" value="1"/>
</dbReference>